<dbReference type="RefSeq" id="WP_240569669.1">
    <property type="nucleotide sequence ID" value="NZ_JAKVPY010000030.1"/>
</dbReference>
<keyword evidence="1" id="KW-1133">Transmembrane helix</keyword>
<name>A0ABS9RZ67_9GAMM</name>
<proteinExistence type="predicted"/>
<reference evidence="2 3" key="1">
    <citation type="submission" date="2022-02" db="EMBL/GenBank/DDBJ databases">
        <title>Halomonas fukangensis sp. nov., a halophilic bacterium isolated from a bulk soil of Kalidium foliatum at Fukang.</title>
        <authorList>
            <person name="Huang Y."/>
        </authorList>
    </citation>
    <scope>NUCLEOTIDE SEQUENCE [LARGE SCALE GENOMIC DNA]</scope>
    <source>
        <strain evidence="2 3">EGI 63088</strain>
    </source>
</reference>
<feature type="transmembrane region" description="Helical" evidence="1">
    <location>
        <begin position="21"/>
        <end position="41"/>
    </location>
</feature>
<organism evidence="2 3">
    <name type="scientific">Halomonas flagellata</name>
    <dbReference type="NCBI Taxonomy" id="2920385"/>
    <lineage>
        <taxon>Bacteria</taxon>
        <taxon>Pseudomonadati</taxon>
        <taxon>Pseudomonadota</taxon>
        <taxon>Gammaproteobacteria</taxon>
        <taxon>Oceanospirillales</taxon>
        <taxon>Halomonadaceae</taxon>
        <taxon>Halomonas</taxon>
    </lineage>
</organism>
<keyword evidence="1" id="KW-0812">Transmembrane</keyword>
<accession>A0ABS9RZ67</accession>
<evidence type="ECO:0000313" key="2">
    <source>
        <dbReference type="EMBL" id="MCH4565146.1"/>
    </source>
</evidence>
<gene>
    <name evidence="2" type="ORF">MKP05_18775</name>
</gene>
<keyword evidence="3" id="KW-1185">Reference proteome</keyword>
<dbReference type="EMBL" id="JAKVPY010000030">
    <property type="protein sequence ID" value="MCH4565146.1"/>
    <property type="molecule type" value="Genomic_DNA"/>
</dbReference>
<evidence type="ECO:0000256" key="1">
    <source>
        <dbReference type="SAM" id="Phobius"/>
    </source>
</evidence>
<dbReference type="Proteomes" id="UP001202117">
    <property type="component" value="Unassembled WGS sequence"/>
</dbReference>
<protein>
    <submittedName>
        <fullName evidence="2">Flp family type IVb pilin</fullName>
    </submittedName>
</protein>
<keyword evidence="1" id="KW-0472">Membrane</keyword>
<evidence type="ECO:0000313" key="3">
    <source>
        <dbReference type="Proteomes" id="UP001202117"/>
    </source>
</evidence>
<comment type="caution">
    <text evidence="2">The sequence shown here is derived from an EMBL/GenBank/DDBJ whole genome shotgun (WGS) entry which is preliminary data.</text>
</comment>
<sequence>MNKLMHGIERFWKDEEGGETVEWALVVALVVAAFVLAYVPLEGAINTAFGNIVTALTT</sequence>